<dbReference type="InterPro" id="IPR000600">
    <property type="entry name" value="ROK"/>
</dbReference>
<dbReference type="PROSITE" id="PS01125">
    <property type="entry name" value="ROK"/>
    <property type="match status" value="1"/>
</dbReference>
<sequence length="232" mass="25537">NQITFCPYSPYENIPFADTLEARFHVPVLLENEANLCAIGEQACTFPAGSMIFVSVHSGIGIGIMFDGKLFHGFTGKAGEFGHTIVERDGRPCPCGNHGCLEQYASEQAVLKEYRDRQNSPGLGFQDFISACLAEDPAAMDILNSFESYMAIAINNLLNTFNPEVLILNSRIINRMPWRLDHIRGRITGRTCSQLPLFASGLQEQAALLGGISLCTIDYLGLHSLDLSRYSL</sequence>
<protein>
    <submittedName>
        <fullName evidence="2">ROK family protein</fullName>
    </submittedName>
</protein>
<evidence type="ECO:0000313" key="2">
    <source>
        <dbReference type="EMBL" id="HIZ08386.1"/>
    </source>
</evidence>
<gene>
    <name evidence="2" type="ORF">IAA08_10700</name>
</gene>
<reference evidence="2" key="1">
    <citation type="journal article" date="2021" name="PeerJ">
        <title>Extensive microbial diversity within the chicken gut microbiome revealed by metagenomics and culture.</title>
        <authorList>
            <person name="Gilroy R."/>
            <person name="Ravi A."/>
            <person name="Getino M."/>
            <person name="Pursley I."/>
            <person name="Horton D.L."/>
            <person name="Alikhan N.F."/>
            <person name="Baker D."/>
            <person name="Gharbi K."/>
            <person name="Hall N."/>
            <person name="Watson M."/>
            <person name="Adriaenssens E.M."/>
            <person name="Foster-Nyarko E."/>
            <person name="Jarju S."/>
            <person name="Secka A."/>
            <person name="Antonio M."/>
            <person name="Oren A."/>
            <person name="Chaudhuri R.R."/>
            <person name="La Ragione R."/>
            <person name="Hildebrand F."/>
            <person name="Pallen M.J."/>
        </authorList>
    </citation>
    <scope>NUCLEOTIDE SEQUENCE</scope>
    <source>
        <strain evidence="2">CHK192-9172</strain>
    </source>
</reference>
<organism evidence="2 3">
    <name type="scientific">Candidatus Eubacterium avistercoris</name>
    <dbReference type="NCBI Taxonomy" id="2838567"/>
    <lineage>
        <taxon>Bacteria</taxon>
        <taxon>Bacillati</taxon>
        <taxon>Bacillota</taxon>
        <taxon>Clostridia</taxon>
        <taxon>Eubacteriales</taxon>
        <taxon>Eubacteriaceae</taxon>
        <taxon>Eubacterium</taxon>
    </lineage>
</organism>
<reference evidence="2" key="2">
    <citation type="submission" date="2021-04" db="EMBL/GenBank/DDBJ databases">
        <authorList>
            <person name="Gilroy R."/>
        </authorList>
    </citation>
    <scope>NUCLEOTIDE SEQUENCE</scope>
    <source>
        <strain evidence="2">CHK192-9172</strain>
    </source>
</reference>
<dbReference type="Gene3D" id="3.30.420.40">
    <property type="match status" value="2"/>
</dbReference>
<dbReference type="InterPro" id="IPR049874">
    <property type="entry name" value="ROK_cs"/>
</dbReference>
<dbReference type="PANTHER" id="PTHR18964">
    <property type="entry name" value="ROK (REPRESSOR, ORF, KINASE) FAMILY"/>
    <property type="match status" value="1"/>
</dbReference>
<dbReference type="InterPro" id="IPR043129">
    <property type="entry name" value="ATPase_NBD"/>
</dbReference>
<comment type="caution">
    <text evidence="2">The sequence shown here is derived from an EMBL/GenBank/DDBJ whole genome shotgun (WGS) entry which is preliminary data.</text>
</comment>
<name>A0A9D2D4F2_9FIRM</name>
<dbReference type="EMBL" id="DXCH01000286">
    <property type="protein sequence ID" value="HIZ08386.1"/>
    <property type="molecule type" value="Genomic_DNA"/>
</dbReference>
<proteinExistence type="inferred from homology"/>
<accession>A0A9D2D4F2</accession>
<dbReference type="AlphaFoldDB" id="A0A9D2D4F2"/>
<evidence type="ECO:0000256" key="1">
    <source>
        <dbReference type="ARBA" id="ARBA00006479"/>
    </source>
</evidence>
<feature type="non-terminal residue" evidence="2">
    <location>
        <position position="1"/>
    </location>
</feature>
<comment type="similarity">
    <text evidence="1">Belongs to the ROK (NagC/XylR) family.</text>
</comment>
<dbReference type="Proteomes" id="UP000824024">
    <property type="component" value="Unassembled WGS sequence"/>
</dbReference>
<evidence type="ECO:0000313" key="3">
    <source>
        <dbReference type="Proteomes" id="UP000824024"/>
    </source>
</evidence>
<dbReference type="Pfam" id="PF00480">
    <property type="entry name" value="ROK"/>
    <property type="match status" value="1"/>
</dbReference>
<dbReference type="PANTHER" id="PTHR18964:SF149">
    <property type="entry name" value="BIFUNCTIONAL UDP-N-ACETYLGLUCOSAMINE 2-EPIMERASE_N-ACETYLMANNOSAMINE KINASE"/>
    <property type="match status" value="1"/>
</dbReference>
<dbReference type="SUPFAM" id="SSF53067">
    <property type="entry name" value="Actin-like ATPase domain"/>
    <property type="match status" value="2"/>
</dbReference>